<dbReference type="InterPro" id="IPR032284">
    <property type="entry name" value="RecQ_Zn-bd"/>
</dbReference>
<dbReference type="Pfam" id="PF00270">
    <property type="entry name" value="DEAD"/>
    <property type="match status" value="1"/>
</dbReference>
<dbReference type="InterPro" id="IPR001650">
    <property type="entry name" value="Helicase_C-like"/>
</dbReference>
<dbReference type="SUPFAM" id="SSF46934">
    <property type="entry name" value="UBA-like"/>
    <property type="match status" value="1"/>
</dbReference>
<evidence type="ECO:0000256" key="7">
    <source>
        <dbReference type="SAM" id="MobiDB-lite"/>
    </source>
</evidence>
<dbReference type="AlphaFoldDB" id="A0AAE1SY07"/>
<dbReference type="GO" id="GO:0043138">
    <property type="term" value="F:3'-5' DNA helicase activity"/>
    <property type="evidence" value="ECO:0007669"/>
    <property type="project" value="UniProtKB-EC"/>
</dbReference>
<dbReference type="SMART" id="SM00487">
    <property type="entry name" value="DEXDc"/>
    <property type="match status" value="1"/>
</dbReference>
<dbReference type="SMART" id="SM00490">
    <property type="entry name" value="HELICc"/>
    <property type="match status" value="1"/>
</dbReference>
<feature type="domain" description="Helicase C-terminal" evidence="10">
    <location>
        <begin position="534"/>
        <end position="704"/>
    </location>
</feature>
<evidence type="ECO:0000256" key="6">
    <source>
        <dbReference type="ARBA" id="ARBA00034808"/>
    </source>
</evidence>
<dbReference type="InterPro" id="IPR009060">
    <property type="entry name" value="UBA-like_sf"/>
</dbReference>
<dbReference type="FunFam" id="3.40.50.300:FF:001391">
    <property type="entry name" value="ATP-dependent DNA helicase"/>
    <property type="match status" value="1"/>
</dbReference>
<dbReference type="Proteomes" id="UP001291623">
    <property type="component" value="Unassembled WGS sequence"/>
</dbReference>
<gene>
    <name evidence="11" type="ORF">RND71_000791</name>
</gene>
<dbReference type="InterPro" id="IPR027417">
    <property type="entry name" value="P-loop_NTPase"/>
</dbReference>
<evidence type="ECO:0000259" key="9">
    <source>
        <dbReference type="PROSITE" id="PS51192"/>
    </source>
</evidence>
<name>A0AAE1SY07_9SOLA</name>
<dbReference type="GO" id="GO:0005694">
    <property type="term" value="C:chromosome"/>
    <property type="evidence" value="ECO:0007669"/>
    <property type="project" value="TreeGrafter"/>
</dbReference>
<comment type="catalytic activity">
    <reaction evidence="5">
        <text>Couples ATP hydrolysis with the unwinding of duplex DNA by translocating in the 3'-5' direction.</text>
        <dbReference type="EC" id="5.6.2.4"/>
    </reaction>
</comment>
<dbReference type="InterPro" id="IPR015940">
    <property type="entry name" value="UBA"/>
</dbReference>
<dbReference type="Gene3D" id="1.10.10.10">
    <property type="entry name" value="Winged helix-like DNA-binding domain superfamily/Winged helix DNA-binding domain"/>
    <property type="match status" value="1"/>
</dbReference>
<feature type="region of interest" description="Disordered" evidence="7">
    <location>
        <begin position="954"/>
        <end position="977"/>
    </location>
</feature>
<dbReference type="EC" id="5.6.2.4" evidence="6"/>
<evidence type="ECO:0000256" key="4">
    <source>
        <dbReference type="ARBA" id="ARBA00022840"/>
    </source>
</evidence>
<evidence type="ECO:0000259" key="8">
    <source>
        <dbReference type="PROSITE" id="PS50030"/>
    </source>
</evidence>
<dbReference type="GO" id="GO:0000724">
    <property type="term" value="P:double-strand break repair via homologous recombination"/>
    <property type="evidence" value="ECO:0007669"/>
    <property type="project" value="TreeGrafter"/>
</dbReference>
<evidence type="ECO:0000256" key="2">
    <source>
        <dbReference type="ARBA" id="ARBA00008894"/>
    </source>
</evidence>
<dbReference type="GO" id="GO:0009378">
    <property type="term" value="F:four-way junction helicase activity"/>
    <property type="evidence" value="ECO:0007669"/>
    <property type="project" value="TreeGrafter"/>
</dbReference>
<accession>A0AAE1SY07</accession>
<dbReference type="GO" id="GO:0005737">
    <property type="term" value="C:cytoplasm"/>
    <property type="evidence" value="ECO:0007669"/>
    <property type="project" value="TreeGrafter"/>
</dbReference>
<comment type="caution">
    <text evidence="11">The sequence shown here is derived from an EMBL/GenBank/DDBJ whole genome shotgun (WGS) entry which is preliminary data.</text>
</comment>
<dbReference type="PANTHER" id="PTHR13710">
    <property type="entry name" value="DNA HELICASE RECQ FAMILY MEMBER"/>
    <property type="match status" value="1"/>
</dbReference>
<dbReference type="Pfam" id="PF00271">
    <property type="entry name" value="Helicase_C"/>
    <property type="match status" value="1"/>
</dbReference>
<evidence type="ECO:0000256" key="5">
    <source>
        <dbReference type="ARBA" id="ARBA00034617"/>
    </source>
</evidence>
<dbReference type="Pfam" id="PF16124">
    <property type="entry name" value="RecQ_Zn_bind"/>
    <property type="match status" value="1"/>
</dbReference>
<feature type="compositionally biased region" description="Basic residues" evidence="7">
    <location>
        <begin position="954"/>
        <end position="969"/>
    </location>
</feature>
<evidence type="ECO:0000259" key="10">
    <source>
        <dbReference type="PROSITE" id="PS51194"/>
    </source>
</evidence>
<proteinExistence type="inferred from homology"/>
<comment type="similarity">
    <text evidence="2">Belongs to the disease resistance NB-LRR family.</text>
</comment>
<dbReference type="InterPro" id="IPR014001">
    <property type="entry name" value="Helicase_ATP-bd"/>
</dbReference>
<feature type="region of interest" description="Disordered" evidence="7">
    <location>
        <begin position="85"/>
        <end position="124"/>
    </location>
</feature>
<sequence>MDSDQVVAELVGMGFELSDITNAIEVVGPSIDGAIDYLLDDSRRNTASASTSNACFTSRAGKLGKRGSSSLSCSAGKIRQSSINEFIQSTGRPKRSKTMNKLDMSQSEVLQRDTGGRNVHPPLEDSDIHIATEKAVLSSYCKDEDIGPDWQKKVKNLLQKHFGFALLKNFQKEALEAWLSHQDCLVLAATGSGINPSHFFRLGHCPPFGKMWFSVSQSYVSVGKSLCFQIPALLSGKVVIVISPLISLMHDQCLKLAEHGVSACFLGSGQTDRSVEQKAMTGMYSIIYVCPETILRLIEPLQSLAEGRGIALFAIDEVHCVSKWGHDFRPDYRRLSVLRENFRMDTMKFLKFDIPIMALTATATTHVREDILQSLHMSESTHIVLTSFFRPNLQFSVKHSRTSSIASYKKDFHDLISTYSGKGKSCWKNKLMSTNLEENSESSDNASNGCMDEHNGIDEVNVDNIEGDAVSESDDEVCSPGRYGLDPLKDRQLSVEYLEDECDFVQDVDDLDVSCGEFSGKLPLKGCSDFLLPKTPDLPNNPEERAKLRHKPLEDGPTIIYVPTRKETLSISKFLSRSGVKAAAYNAKLPKSHLRQVHKEFHENALQVIVATIAFGMGIDKSNVRRIIHYGWPQSWNIGSQEALHVYLSCSISCETVLYVNLSRTPTLLPSQRSEEQTKQAYKMLSDCFRYGMNTSCCRAKTLVKYFGEHFRFEKCLVCDVCIKGPPERQNLKAEAMIFLQVVATHCRNFADISYGGYEGRHGERPNIKALVSRIREQYQQFSASDILWWRGLARLLEVKGFIREGDDMDLRNIYDVAKSGNKYLEAFLICYYWSNEGSVSLFLFCKSKSFTNKHQVGVKNSTRLRLTLLDMYVVIFNDTADHFWRMLQTRVQIKYPEVTERGRQFLSSETEQPFHVYPEADMLLSLRSPKSFSSFAEWGKGWADPEIRRQRLQRKRTWKSPRKRKSRKRQPDCSTVRGRLTAKLSKNQEILEALAGAREAMNEALEFAITLKNLQVEVIRLYPDESASRPFWLLGKSRRQRSNN</sequence>
<keyword evidence="4" id="KW-0067">ATP-binding</keyword>
<evidence type="ECO:0000313" key="12">
    <source>
        <dbReference type="Proteomes" id="UP001291623"/>
    </source>
</evidence>
<dbReference type="PANTHER" id="PTHR13710:SF69">
    <property type="entry name" value="ATP-DEPENDENT DNA HELICASE Q-LIKE SIM"/>
    <property type="match status" value="1"/>
</dbReference>
<dbReference type="GO" id="GO:0005634">
    <property type="term" value="C:nucleus"/>
    <property type="evidence" value="ECO:0007669"/>
    <property type="project" value="TreeGrafter"/>
</dbReference>
<organism evidence="11 12">
    <name type="scientific">Anisodus tanguticus</name>
    <dbReference type="NCBI Taxonomy" id="243964"/>
    <lineage>
        <taxon>Eukaryota</taxon>
        <taxon>Viridiplantae</taxon>
        <taxon>Streptophyta</taxon>
        <taxon>Embryophyta</taxon>
        <taxon>Tracheophyta</taxon>
        <taxon>Spermatophyta</taxon>
        <taxon>Magnoliopsida</taxon>
        <taxon>eudicotyledons</taxon>
        <taxon>Gunneridae</taxon>
        <taxon>Pentapetalae</taxon>
        <taxon>asterids</taxon>
        <taxon>lamiids</taxon>
        <taxon>Solanales</taxon>
        <taxon>Solanaceae</taxon>
        <taxon>Solanoideae</taxon>
        <taxon>Hyoscyameae</taxon>
        <taxon>Anisodus</taxon>
    </lineage>
</organism>
<comment type="similarity">
    <text evidence="1">Belongs to the helicase family. RecQ subfamily.</text>
</comment>
<dbReference type="InterPro" id="IPR036388">
    <property type="entry name" value="WH-like_DNA-bd_sf"/>
</dbReference>
<dbReference type="SUPFAM" id="SSF52540">
    <property type="entry name" value="P-loop containing nucleoside triphosphate hydrolases"/>
    <property type="match status" value="1"/>
</dbReference>
<dbReference type="Gene3D" id="3.40.50.300">
    <property type="entry name" value="P-loop containing nucleotide triphosphate hydrolases"/>
    <property type="match status" value="2"/>
</dbReference>
<reference evidence="11" key="1">
    <citation type="submission" date="2023-12" db="EMBL/GenBank/DDBJ databases">
        <title>Genome assembly of Anisodus tanguticus.</title>
        <authorList>
            <person name="Wang Y.-J."/>
        </authorList>
    </citation>
    <scope>NUCLEOTIDE SEQUENCE</scope>
    <source>
        <strain evidence="11">KB-2021</strain>
        <tissue evidence="11">Leaf</tissue>
    </source>
</reference>
<protein>
    <recommendedName>
        <fullName evidence="6">DNA 3'-5' helicase</fullName>
        <ecNumber evidence="6">5.6.2.4</ecNumber>
    </recommendedName>
</protein>
<evidence type="ECO:0000313" key="11">
    <source>
        <dbReference type="EMBL" id="KAK4378929.1"/>
    </source>
</evidence>
<evidence type="ECO:0000256" key="1">
    <source>
        <dbReference type="ARBA" id="ARBA00005446"/>
    </source>
</evidence>
<dbReference type="PROSITE" id="PS51192">
    <property type="entry name" value="HELICASE_ATP_BIND_1"/>
    <property type="match status" value="1"/>
</dbReference>
<dbReference type="EMBL" id="JAVYJV010000001">
    <property type="protein sequence ID" value="KAK4378929.1"/>
    <property type="molecule type" value="Genomic_DNA"/>
</dbReference>
<evidence type="ECO:0000256" key="3">
    <source>
        <dbReference type="ARBA" id="ARBA00022741"/>
    </source>
</evidence>
<feature type="domain" description="Helicase ATP-binding" evidence="9">
    <location>
        <begin position="223"/>
        <end position="381"/>
    </location>
</feature>
<keyword evidence="3" id="KW-0547">Nucleotide-binding</keyword>
<dbReference type="PROSITE" id="PS51194">
    <property type="entry name" value="HELICASE_CTER"/>
    <property type="match status" value="1"/>
</dbReference>
<dbReference type="PROSITE" id="PS50030">
    <property type="entry name" value="UBA"/>
    <property type="match status" value="1"/>
</dbReference>
<dbReference type="GO" id="GO:0005524">
    <property type="term" value="F:ATP binding"/>
    <property type="evidence" value="ECO:0007669"/>
    <property type="project" value="UniProtKB-KW"/>
</dbReference>
<feature type="domain" description="UBA" evidence="8">
    <location>
        <begin position="1"/>
        <end position="41"/>
    </location>
</feature>
<keyword evidence="12" id="KW-1185">Reference proteome</keyword>
<dbReference type="InterPro" id="IPR011545">
    <property type="entry name" value="DEAD/DEAH_box_helicase_dom"/>
</dbReference>
<dbReference type="GO" id="GO:0003676">
    <property type="term" value="F:nucleic acid binding"/>
    <property type="evidence" value="ECO:0007669"/>
    <property type="project" value="InterPro"/>
</dbReference>
<dbReference type="CDD" id="cd17920">
    <property type="entry name" value="DEXHc_RecQ"/>
    <property type="match status" value="1"/>
</dbReference>